<dbReference type="Proteomes" id="UP000789702">
    <property type="component" value="Unassembled WGS sequence"/>
</dbReference>
<evidence type="ECO:0000313" key="1">
    <source>
        <dbReference type="EMBL" id="CAG8728809.1"/>
    </source>
</evidence>
<protein>
    <submittedName>
        <fullName evidence="1">14438_t:CDS:1</fullName>
    </submittedName>
</protein>
<dbReference type="EMBL" id="CAJVPU010035889">
    <property type="protein sequence ID" value="CAG8728809.1"/>
    <property type="molecule type" value="Genomic_DNA"/>
</dbReference>
<gene>
    <name evidence="1" type="ORF">DHETER_LOCUS13303</name>
</gene>
<sequence>DDNSTATLQQISSLGYSTISATNSQEAINIFKSELEQLNSMRSTLSSSDANVLGFRRISMVLIGCNL</sequence>
<evidence type="ECO:0000313" key="2">
    <source>
        <dbReference type="Proteomes" id="UP000789702"/>
    </source>
</evidence>
<accession>A0ACA9PZ83</accession>
<feature type="non-terminal residue" evidence="1">
    <location>
        <position position="67"/>
    </location>
</feature>
<organism evidence="1 2">
    <name type="scientific">Dentiscutata heterogama</name>
    <dbReference type="NCBI Taxonomy" id="1316150"/>
    <lineage>
        <taxon>Eukaryota</taxon>
        <taxon>Fungi</taxon>
        <taxon>Fungi incertae sedis</taxon>
        <taxon>Mucoromycota</taxon>
        <taxon>Glomeromycotina</taxon>
        <taxon>Glomeromycetes</taxon>
        <taxon>Diversisporales</taxon>
        <taxon>Gigasporaceae</taxon>
        <taxon>Dentiscutata</taxon>
    </lineage>
</organism>
<comment type="caution">
    <text evidence="1">The sequence shown here is derived from an EMBL/GenBank/DDBJ whole genome shotgun (WGS) entry which is preliminary data.</text>
</comment>
<proteinExistence type="predicted"/>
<keyword evidence="2" id="KW-1185">Reference proteome</keyword>
<reference evidence="1" key="1">
    <citation type="submission" date="2021-06" db="EMBL/GenBank/DDBJ databases">
        <authorList>
            <person name="Kallberg Y."/>
            <person name="Tangrot J."/>
            <person name="Rosling A."/>
        </authorList>
    </citation>
    <scope>NUCLEOTIDE SEQUENCE</scope>
    <source>
        <strain evidence="1">IL203A</strain>
    </source>
</reference>
<feature type="non-terminal residue" evidence="1">
    <location>
        <position position="1"/>
    </location>
</feature>
<name>A0ACA9PZ83_9GLOM</name>